<reference evidence="1 2" key="1">
    <citation type="submission" date="2016-11" db="EMBL/GenBank/DDBJ databases">
        <authorList>
            <person name="Jaros S."/>
            <person name="Januszkiewicz K."/>
            <person name="Wedrychowicz H."/>
        </authorList>
    </citation>
    <scope>NUCLEOTIDE SEQUENCE [LARGE SCALE GENOMIC DNA]</scope>
    <source>
        <strain evidence="1 2">ATCC 23634</strain>
    </source>
</reference>
<sequence>MTMTTARPTLAALRFQLADLEQEREDAFLWSDFAMTNGTIGRIDHRIWEVKRQIAERAADRG</sequence>
<organism evidence="1 2">
    <name type="scientific">Devosia enhydra</name>
    <dbReference type="NCBI Taxonomy" id="665118"/>
    <lineage>
        <taxon>Bacteria</taxon>
        <taxon>Pseudomonadati</taxon>
        <taxon>Pseudomonadota</taxon>
        <taxon>Alphaproteobacteria</taxon>
        <taxon>Hyphomicrobiales</taxon>
        <taxon>Devosiaceae</taxon>
        <taxon>Devosia</taxon>
    </lineage>
</organism>
<dbReference type="EMBL" id="FPKU01000001">
    <property type="protein sequence ID" value="SFZ81625.1"/>
    <property type="molecule type" value="Genomic_DNA"/>
</dbReference>
<accession>A0A1K2HTM5</accession>
<evidence type="ECO:0000313" key="1">
    <source>
        <dbReference type="EMBL" id="SFZ81625.1"/>
    </source>
</evidence>
<gene>
    <name evidence="1" type="ORF">SAMN02983003_0601</name>
</gene>
<keyword evidence="2" id="KW-1185">Reference proteome</keyword>
<dbReference type="STRING" id="665118.SAMN02983003_0601"/>
<dbReference type="Proteomes" id="UP000183447">
    <property type="component" value="Unassembled WGS sequence"/>
</dbReference>
<dbReference type="RefSeq" id="WP_072338900.1">
    <property type="nucleotide sequence ID" value="NZ_FPKU01000001.1"/>
</dbReference>
<proteinExistence type="predicted"/>
<name>A0A1K2HTM5_9HYPH</name>
<evidence type="ECO:0000313" key="2">
    <source>
        <dbReference type="Proteomes" id="UP000183447"/>
    </source>
</evidence>
<dbReference type="AlphaFoldDB" id="A0A1K2HTM5"/>
<protein>
    <submittedName>
        <fullName evidence="1">Uncharacterized protein</fullName>
    </submittedName>
</protein>